<organism evidence="2 3">
    <name type="scientific">Neobacillus cucumis</name>
    <dbReference type="NCBI Taxonomy" id="1740721"/>
    <lineage>
        <taxon>Bacteria</taxon>
        <taxon>Bacillati</taxon>
        <taxon>Bacillota</taxon>
        <taxon>Bacilli</taxon>
        <taxon>Bacillales</taxon>
        <taxon>Bacillaceae</taxon>
        <taxon>Neobacillus</taxon>
    </lineage>
</organism>
<keyword evidence="3" id="KW-1185">Reference proteome</keyword>
<gene>
    <name evidence="2" type="ORF">CVD27_07200</name>
</gene>
<dbReference type="OrthoDB" id="1730070at2"/>
<evidence type="ECO:0000313" key="3">
    <source>
        <dbReference type="Proteomes" id="UP000234950"/>
    </source>
</evidence>
<accession>A0A2N5HMF5</accession>
<keyword evidence="1" id="KW-0812">Transmembrane</keyword>
<dbReference type="RefSeq" id="WP_101647205.1">
    <property type="nucleotide sequence ID" value="NZ_PGVE01000031.1"/>
</dbReference>
<keyword evidence="1" id="KW-1133">Transmembrane helix</keyword>
<evidence type="ECO:0000313" key="2">
    <source>
        <dbReference type="EMBL" id="PLS06705.1"/>
    </source>
</evidence>
<comment type="caution">
    <text evidence="2">The sequence shown here is derived from an EMBL/GenBank/DDBJ whole genome shotgun (WGS) entry which is preliminary data.</text>
</comment>
<proteinExistence type="predicted"/>
<dbReference type="AlphaFoldDB" id="A0A2N5HMF5"/>
<keyword evidence="1" id="KW-0472">Membrane</keyword>
<evidence type="ECO:0000256" key="1">
    <source>
        <dbReference type="SAM" id="Phobius"/>
    </source>
</evidence>
<name>A0A2N5HMF5_9BACI</name>
<sequence>MNLHTQLALGNFGDTLGSILTLLILIFTIPLLIWLIISLVFLVSYKKKKAIKWWGIIVGICCFYGIIVLGYSKIFNGAPFTIAQRIHVYIPMSVHVLEDYQESTIDSETEYEVIRFSHPQMNQFIQAIRDKGWKYGTVVPNSMRHPKPNDFQDLMVSKKYPLPKEKKEGYYYSYIKKTVGDGDWYTKRKAYFLDVKTRTLYIYYDNSQWS</sequence>
<reference evidence="2 3" key="1">
    <citation type="submission" date="2017-11" db="EMBL/GenBank/DDBJ databases">
        <title>Comparitive Functional Genomics of Dry Heat Resistant strains isolated from the Viking Spacecraft.</title>
        <authorList>
            <person name="Seuylemezian A."/>
            <person name="Cooper K."/>
            <person name="Vaishampayan P."/>
        </authorList>
    </citation>
    <scope>NUCLEOTIDE SEQUENCE [LARGE SCALE GENOMIC DNA]</scope>
    <source>
        <strain evidence="2 3">V32-6</strain>
    </source>
</reference>
<feature type="transmembrane region" description="Helical" evidence="1">
    <location>
        <begin position="20"/>
        <end position="43"/>
    </location>
</feature>
<feature type="transmembrane region" description="Helical" evidence="1">
    <location>
        <begin position="50"/>
        <end position="71"/>
    </location>
</feature>
<dbReference type="EMBL" id="PGVE01000031">
    <property type="protein sequence ID" value="PLS06705.1"/>
    <property type="molecule type" value="Genomic_DNA"/>
</dbReference>
<protein>
    <submittedName>
        <fullName evidence="2">Uncharacterized protein</fullName>
    </submittedName>
</protein>
<dbReference type="Proteomes" id="UP000234950">
    <property type="component" value="Unassembled WGS sequence"/>
</dbReference>